<protein>
    <recommendedName>
        <fullName evidence="4">Secretin/TonB short N-terminal domain-containing protein</fullName>
    </recommendedName>
</protein>
<accession>A0ABR7TP30</accession>
<feature type="region of interest" description="Disordered" evidence="1">
    <location>
        <begin position="105"/>
        <end position="125"/>
    </location>
</feature>
<comment type="caution">
    <text evidence="2">The sequence shown here is derived from an EMBL/GenBank/DDBJ whole genome shotgun (WGS) entry which is preliminary data.</text>
</comment>
<evidence type="ECO:0000313" key="2">
    <source>
        <dbReference type="EMBL" id="MBC9932224.1"/>
    </source>
</evidence>
<reference evidence="2 3" key="1">
    <citation type="submission" date="2020-09" db="EMBL/GenBank/DDBJ databases">
        <title>Genome sequences of type strains of Chitinophaga qingshengii and Chitinophaga varians.</title>
        <authorList>
            <person name="Kittiwongwattana C."/>
        </authorList>
    </citation>
    <scope>NUCLEOTIDE SEQUENCE [LARGE SCALE GENOMIC DNA]</scope>
    <source>
        <strain evidence="2 3">JCM 30026</strain>
    </source>
</reference>
<evidence type="ECO:0000313" key="3">
    <source>
        <dbReference type="Proteomes" id="UP000659124"/>
    </source>
</evidence>
<organism evidence="2 3">
    <name type="scientific">Chitinophaga qingshengii</name>
    <dbReference type="NCBI Taxonomy" id="1569794"/>
    <lineage>
        <taxon>Bacteria</taxon>
        <taxon>Pseudomonadati</taxon>
        <taxon>Bacteroidota</taxon>
        <taxon>Chitinophagia</taxon>
        <taxon>Chitinophagales</taxon>
        <taxon>Chitinophagaceae</taxon>
        <taxon>Chitinophaga</taxon>
    </lineage>
</organism>
<evidence type="ECO:0008006" key="4">
    <source>
        <dbReference type="Google" id="ProtNLM"/>
    </source>
</evidence>
<dbReference type="Proteomes" id="UP000659124">
    <property type="component" value="Unassembled WGS sequence"/>
</dbReference>
<dbReference type="EMBL" id="JACVFC010000002">
    <property type="protein sequence ID" value="MBC9932224.1"/>
    <property type="molecule type" value="Genomic_DNA"/>
</dbReference>
<keyword evidence="3" id="KW-1185">Reference proteome</keyword>
<sequence>MIKLSFFLFFWLYQLTISPHHWSDQAEKIKINVNVRNAPLREVLKLISQQTGLRFFGTNTTPYDTKVSLQQNGMELYRLLDELLIPLQFSWEISGKVIIISKKNAPAGNSPAATDILSLHAPSSP</sequence>
<proteinExistence type="predicted"/>
<evidence type="ECO:0000256" key="1">
    <source>
        <dbReference type="SAM" id="MobiDB-lite"/>
    </source>
</evidence>
<gene>
    <name evidence="2" type="ORF">ICL07_17695</name>
</gene>
<name>A0ABR7TP30_9BACT</name>
<dbReference type="Gene3D" id="3.55.50.30">
    <property type="match status" value="1"/>
</dbReference>
<dbReference type="RefSeq" id="WP_188089356.1">
    <property type="nucleotide sequence ID" value="NZ_JACVFC010000002.1"/>
</dbReference>